<keyword evidence="3" id="KW-1185">Reference proteome</keyword>
<proteinExistence type="predicted"/>
<evidence type="ECO:0000313" key="3">
    <source>
        <dbReference type="Proteomes" id="UP000199223"/>
    </source>
</evidence>
<dbReference type="AlphaFoldDB" id="A0A1H7C0L2"/>
<dbReference type="OrthoDB" id="8439474at2"/>
<name>A0A1H7C0L2_9DEIO</name>
<dbReference type="SUPFAM" id="SSF55729">
    <property type="entry name" value="Acyl-CoA N-acyltransferases (Nat)"/>
    <property type="match status" value="1"/>
</dbReference>
<dbReference type="Proteomes" id="UP000199223">
    <property type="component" value="Unassembled WGS sequence"/>
</dbReference>
<dbReference type="STRING" id="856736.SAMN04488058_12113"/>
<evidence type="ECO:0000313" key="2">
    <source>
        <dbReference type="EMBL" id="SEJ82804.1"/>
    </source>
</evidence>
<protein>
    <submittedName>
        <fullName evidence="2">Protein N-acetyltransferase, RimJ/RimL family</fullName>
    </submittedName>
</protein>
<dbReference type="GO" id="GO:0016740">
    <property type="term" value="F:transferase activity"/>
    <property type="evidence" value="ECO:0007669"/>
    <property type="project" value="UniProtKB-KW"/>
</dbReference>
<dbReference type="Gene3D" id="3.40.630.30">
    <property type="match status" value="1"/>
</dbReference>
<reference evidence="3" key="1">
    <citation type="submission" date="2016-10" db="EMBL/GenBank/DDBJ databases">
        <authorList>
            <person name="Varghese N."/>
            <person name="Submissions S."/>
        </authorList>
    </citation>
    <scope>NUCLEOTIDE SEQUENCE [LARGE SCALE GENOMIC DNA]</scope>
    <source>
        <strain evidence="3">CGMCC 1.10218</strain>
    </source>
</reference>
<sequence>MDFLAVSPSELLRWQAAALYTFDSRGRMVGVNEPGFTAAEREPAPRFFLGRSEGGNVWRVRHDVPDDLAADLEALARTEPASVPKGELPQSAEAVRDALSRSAPLTSKWRGPAYWLPELGLPIPEHAVQLNAENQRLAEVHFPALLGRPWGSRVGPVTAAVVGGQAVALCTCARFTARVAEAGVRTAEAYRGQGHALAAVTLWAALVRASGRVPLYSTSWDNLASQRVAARLGPPSTPKTGPSLDLPPDP</sequence>
<dbReference type="RefSeq" id="WP_092265525.1">
    <property type="nucleotide sequence ID" value="NZ_FNZA01000021.1"/>
</dbReference>
<keyword evidence="2" id="KW-0808">Transferase</keyword>
<organism evidence="2 3">
    <name type="scientific">Deinococcus reticulitermitis</name>
    <dbReference type="NCBI Taxonomy" id="856736"/>
    <lineage>
        <taxon>Bacteria</taxon>
        <taxon>Thermotogati</taxon>
        <taxon>Deinococcota</taxon>
        <taxon>Deinococci</taxon>
        <taxon>Deinococcales</taxon>
        <taxon>Deinococcaceae</taxon>
        <taxon>Deinococcus</taxon>
    </lineage>
</organism>
<feature type="region of interest" description="Disordered" evidence="1">
    <location>
        <begin position="231"/>
        <end position="250"/>
    </location>
</feature>
<evidence type="ECO:0000256" key="1">
    <source>
        <dbReference type="SAM" id="MobiDB-lite"/>
    </source>
</evidence>
<dbReference type="InterPro" id="IPR016181">
    <property type="entry name" value="Acyl_CoA_acyltransferase"/>
</dbReference>
<accession>A0A1H7C0L2</accession>
<dbReference type="EMBL" id="FNZA01000021">
    <property type="protein sequence ID" value="SEJ82804.1"/>
    <property type="molecule type" value="Genomic_DNA"/>
</dbReference>
<gene>
    <name evidence="2" type="ORF">SAMN04488058_12113</name>
</gene>